<sequence length="74" mass="8554">MRFQYKHFVIDATPDLASGQFWARARIAPGALNEDEQPPLIDQREIGRFSQKSLAVEHAINWARSWIESQRTLS</sequence>
<protein>
    <submittedName>
        <fullName evidence="1">Uncharacterized protein</fullName>
    </submittedName>
</protein>
<name>A0A1N6JNA9_9BURK</name>
<accession>A0A1N6JNA9</accession>
<dbReference type="Proteomes" id="UP000184693">
    <property type="component" value="Unassembled WGS sequence"/>
</dbReference>
<proteinExistence type="predicted"/>
<reference evidence="1 2" key="1">
    <citation type="submission" date="2016-11" db="EMBL/GenBank/DDBJ databases">
        <authorList>
            <person name="Jaros S."/>
            <person name="Januszkiewicz K."/>
            <person name="Wedrychowicz H."/>
        </authorList>
    </citation>
    <scope>NUCLEOTIDE SEQUENCE [LARGE SCALE GENOMIC DNA]</scope>
    <source>
        <strain evidence="1 2">GAS86</strain>
    </source>
</reference>
<gene>
    <name evidence="1" type="ORF">SAMN05444168_4715</name>
</gene>
<organism evidence="1 2">
    <name type="scientific">Paraburkholderia phenazinium</name>
    <dbReference type="NCBI Taxonomy" id="60549"/>
    <lineage>
        <taxon>Bacteria</taxon>
        <taxon>Pseudomonadati</taxon>
        <taxon>Pseudomonadota</taxon>
        <taxon>Betaproteobacteria</taxon>
        <taxon>Burkholderiales</taxon>
        <taxon>Burkholderiaceae</taxon>
        <taxon>Paraburkholderia</taxon>
    </lineage>
</organism>
<dbReference type="EMBL" id="FSRM01000002">
    <property type="protein sequence ID" value="SIO45838.1"/>
    <property type="molecule type" value="Genomic_DNA"/>
</dbReference>
<evidence type="ECO:0000313" key="2">
    <source>
        <dbReference type="Proteomes" id="UP000184693"/>
    </source>
</evidence>
<dbReference type="AlphaFoldDB" id="A0A1N6JNA9"/>
<evidence type="ECO:0000313" key="1">
    <source>
        <dbReference type="EMBL" id="SIO45838.1"/>
    </source>
</evidence>